<evidence type="ECO:0000313" key="3">
    <source>
        <dbReference type="Proteomes" id="UP001151760"/>
    </source>
</evidence>
<gene>
    <name evidence="2" type="ORF">Tco_1069610</name>
</gene>
<keyword evidence="3" id="KW-1185">Reference proteome</keyword>
<dbReference type="EMBL" id="BQNB010019678">
    <property type="protein sequence ID" value="GJT87893.1"/>
    <property type="molecule type" value="Genomic_DNA"/>
</dbReference>
<reference evidence="2" key="2">
    <citation type="submission" date="2022-01" db="EMBL/GenBank/DDBJ databases">
        <authorList>
            <person name="Yamashiro T."/>
            <person name="Shiraishi A."/>
            <person name="Satake H."/>
            <person name="Nakayama K."/>
        </authorList>
    </citation>
    <scope>NUCLEOTIDE SEQUENCE</scope>
</reference>
<evidence type="ECO:0000313" key="2">
    <source>
        <dbReference type="EMBL" id="GJT87893.1"/>
    </source>
</evidence>
<accession>A0ABQ5HL98</accession>
<dbReference type="Proteomes" id="UP001151760">
    <property type="component" value="Unassembled WGS sequence"/>
</dbReference>
<feature type="compositionally biased region" description="Low complexity" evidence="1">
    <location>
        <begin position="7"/>
        <end position="18"/>
    </location>
</feature>
<sequence>MATLNEPSSRGTGSSSGPRCHDTILGDAEAQTRFETASEQSNDPPLSRVTTLESGDDRLKLKKLMDLYTKPSDRVC</sequence>
<reference evidence="2" key="1">
    <citation type="journal article" date="2022" name="Int. J. Mol. Sci.">
        <title>Draft Genome of Tanacetum Coccineum: Genomic Comparison of Closely Related Tanacetum-Family Plants.</title>
        <authorList>
            <person name="Yamashiro T."/>
            <person name="Shiraishi A."/>
            <person name="Nakayama K."/>
            <person name="Satake H."/>
        </authorList>
    </citation>
    <scope>NUCLEOTIDE SEQUENCE</scope>
</reference>
<feature type="compositionally biased region" description="Polar residues" evidence="1">
    <location>
        <begin position="33"/>
        <end position="53"/>
    </location>
</feature>
<name>A0ABQ5HL98_9ASTR</name>
<comment type="caution">
    <text evidence="2">The sequence shown here is derived from an EMBL/GenBank/DDBJ whole genome shotgun (WGS) entry which is preliminary data.</text>
</comment>
<feature type="region of interest" description="Disordered" evidence="1">
    <location>
        <begin position="1"/>
        <end position="54"/>
    </location>
</feature>
<protein>
    <submittedName>
        <fullName evidence="2">Uncharacterized protein</fullName>
    </submittedName>
</protein>
<evidence type="ECO:0000256" key="1">
    <source>
        <dbReference type="SAM" id="MobiDB-lite"/>
    </source>
</evidence>
<organism evidence="2 3">
    <name type="scientific">Tanacetum coccineum</name>
    <dbReference type="NCBI Taxonomy" id="301880"/>
    <lineage>
        <taxon>Eukaryota</taxon>
        <taxon>Viridiplantae</taxon>
        <taxon>Streptophyta</taxon>
        <taxon>Embryophyta</taxon>
        <taxon>Tracheophyta</taxon>
        <taxon>Spermatophyta</taxon>
        <taxon>Magnoliopsida</taxon>
        <taxon>eudicotyledons</taxon>
        <taxon>Gunneridae</taxon>
        <taxon>Pentapetalae</taxon>
        <taxon>asterids</taxon>
        <taxon>campanulids</taxon>
        <taxon>Asterales</taxon>
        <taxon>Asteraceae</taxon>
        <taxon>Asteroideae</taxon>
        <taxon>Anthemideae</taxon>
        <taxon>Anthemidinae</taxon>
        <taxon>Tanacetum</taxon>
    </lineage>
</organism>
<proteinExistence type="predicted"/>